<dbReference type="OrthoDB" id="123788at2759"/>
<evidence type="ECO:0000313" key="3">
    <source>
        <dbReference type="Proteomes" id="UP000198211"/>
    </source>
</evidence>
<organism evidence="2 3">
    <name type="scientific">Phytophthora megakarya</name>
    <dbReference type="NCBI Taxonomy" id="4795"/>
    <lineage>
        <taxon>Eukaryota</taxon>
        <taxon>Sar</taxon>
        <taxon>Stramenopiles</taxon>
        <taxon>Oomycota</taxon>
        <taxon>Peronosporomycetes</taxon>
        <taxon>Peronosporales</taxon>
        <taxon>Peronosporaceae</taxon>
        <taxon>Phytophthora</taxon>
    </lineage>
</organism>
<dbReference type="AlphaFoldDB" id="A0A225UR97"/>
<dbReference type="STRING" id="4795.A0A225UR97"/>
<protein>
    <submittedName>
        <fullName evidence="2">Uncharacterized protein</fullName>
    </submittedName>
</protein>
<comment type="caution">
    <text evidence="2">The sequence shown here is derived from an EMBL/GenBank/DDBJ whole genome shotgun (WGS) entry which is preliminary data.</text>
</comment>
<evidence type="ECO:0000313" key="2">
    <source>
        <dbReference type="EMBL" id="OWY95468.1"/>
    </source>
</evidence>
<gene>
    <name evidence="2" type="ORF">PHMEG_00034520</name>
</gene>
<sequence length="139" mass="15787">MSLLTRLAEVNGNDITVASVPSHLHLAFAQVDNIDTYLATTLSDFGVHARLSLAVLVPIYTQFDELWNHIVREGVQPTWTQSKSQTQRHRPKNHKCSDAHTAAVRRHVRKGQLEGRYLVLDDRVHELWPKVFISPVGVF</sequence>
<evidence type="ECO:0000256" key="1">
    <source>
        <dbReference type="SAM" id="MobiDB-lite"/>
    </source>
</evidence>
<name>A0A225UR97_9STRA</name>
<dbReference type="Proteomes" id="UP000198211">
    <property type="component" value="Unassembled WGS sequence"/>
</dbReference>
<accession>A0A225UR97</accession>
<feature type="region of interest" description="Disordered" evidence="1">
    <location>
        <begin position="79"/>
        <end position="100"/>
    </location>
</feature>
<keyword evidence="3" id="KW-1185">Reference proteome</keyword>
<proteinExistence type="predicted"/>
<dbReference type="EMBL" id="NBNE01012895">
    <property type="protein sequence ID" value="OWY95468.1"/>
    <property type="molecule type" value="Genomic_DNA"/>
</dbReference>
<reference evidence="3" key="1">
    <citation type="submission" date="2017-03" db="EMBL/GenBank/DDBJ databases">
        <title>Phytopthora megakarya and P. palmivora, two closely related causual agents of cacao black pod achieved similar genome size and gene model numbers by different mechanisms.</title>
        <authorList>
            <person name="Ali S."/>
            <person name="Shao J."/>
            <person name="Larry D.J."/>
            <person name="Kronmiller B."/>
            <person name="Shen D."/>
            <person name="Strem M.D."/>
            <person name="Melnick R.L."/>
            <person name="Guiltinan M.J."/>
            <person name="Tyler B.M."/>
            <person name="Meinhardt L.W."/>
            <person name="Bailey B.A."/>
        </authorList>
    </citation>
    <scope>NUCLEOTIDE SEQUENCE [LARGE SCALE GENOMIC DNA]</scope>
    <source>
        <strain evidence="3">zdho120</strain>
    </source>
</reference>